<dbReference type="PANTHER" id="PTHR48043:SF145">
    <property type="entry name" value="FI06409P-RELATED"/>
    <property type="match status" value="1"/>
</dbReference>
<evidence type="ECO:0000256" key="1">
    <source>
        <dbReference type="ARBA" id="ARBA00009995"/>
    </source>
</evidence>
<proteinExistence type="inferred from homology"/>
<protein>
    <submittedName>
        <fullName evidence="5">Glycosyl transferase family 1</fullName>
    </submittedName>
</protein>
<comment type="similarity">
    <text evidence="1">Belongs to the UDP-glycosyltransferase family.</text>
</comment>
<evidence type="ECO:0000313" key="5">
    <source>
        <dbReference type="EMBL" id="KXZ21719.1"/>
    </source>
</evidence>
<dbReference type="NCBIfam" id="TIGR01426">
    <property type="entry name" value="MGT"/>
    <property type="match status" value="1"/>
</dbReference>
<dbReference type="OrthoDB" id="6620093at2"/>
<feature type="domain" description="Erythromycin biosynthesis protein CIII-like C-terminal" evidence="4">
    <location>
        <begin position="252"/>
        <end position="376"/>
    </location>
</feature>
<comment type="caution">
    <text evidence="5">The sequence shown here is derived from an EMBL/GenBank/DDBJ whole genome shotgun (WGS) entry which is preliminary data.</text>
</comment>
<dbReference type="FunFam" id="3.40.50.2000:FF:000072">
    <property type="entry name" value="Glycosyl transferase"/>
    <property type="match status" value="1"/>
</dbReference>
<keyword evidence="2" id="KW-0328">Glycosyltransferase</keyword>
<dbReference type="InterPro" id="IPR002213">
    <property type="entry name" value="UDP_glucos_trans"/>
</dbReference>
<evidence type="ECO:0000256" key="2">
    <source>
        <dbReference type="ARBA" id="ARBA00022676"/>
    </source>
</evidence>
<dbReference type="CDD" id="cd03784">
    <property type="entry name" value="GT1_Gtf-like"/>
    <property type="match status" value="1"/>
</dbReference>
<organism evidence="5 6">
    <name type="scientific">Bacillus nakamurai</name>
    <dbReference type="NCBI Taxonomy" id="1793963"/>
    <lineage>
        <taxon>Bacteria</taxon>
        <taxon>Bacillati</taxon>
        <taxon>Bacillota</taxon>
        <taxon>Bacilli</taxon>
        <taxon>Bacillales</taxon>
        <taxon>Bacillaceae</taxon>
        <taxon>Bacillus</taxon>
    </lineage>
</organism>
<dbReference type="InterPro" id="IPR006326">
    <property type="entry name" value="UDPGT_MGT-like"/>
</dbReference>
<gene>
    <name evidence="5" type="ORF">AXI58_12255</name>
</gene>
<name>A0A150F9M3_9BACI</name>
<dbReference type="AlphaFoldDB" id="A0A150F9M3"/>
<dbReference type="SUPFAM" id="SSF53756">
    <property type="entry name" value="UDP-Glycosyltransferase/glycogen phosphorylase"/>
    <property type="match status" value="1"/>
</dbReference>
<keyword evidence="6" id="KW-1185">Reference proteome</keyword>
<keyword evidence="3 5" id="KW-0808">Transferase</keyword>
<dbReference type="Pfam" id="PF06722">
    <property type="entry name" value="EryCIII-like_C"/>
    <property type="match status" value="1"/>
</dbReference>
<evidence type="ECO:0000313" key="6">
    <source>
        <dbReference type="Proteomes" id="UP000075430"/>
    </source>
</evidence>
<sequence>MANVLMIGFPGEGHINPSLGVVKELKAKGENVVYYGVKEYEEKIVSSGAEFREYEDFRKDQFGKNATGDENRDFTEFLVLMLDTSRKAALRIIEEVKQESYDYMMYDHHFLAGRLVKNILKLPAYSLCTTFAMNEEFVKEVFSNVSMVSEESPFYPAYAEKVSQLNNEFSAGINTPFDIFSNDGKKTIVFTSRAFQPKEEHFGASYLFVGPSITDRPLDSDFPLEQLEGEKVLFISMGTIFNNQKELFNQCLKACRDYEGKVVMSIGKHLDPGELDEIPPHVIVKPYVPQLEILKRADLFITHGGMNSTSEGLYYKTPMIVIPMGGDQFAVGSQVEKTGAGKLFKKEDITAELLKETIKEISENPEYQEKVNEIGESLRTAGGAKRAAELILEDVKAVDSAAL</sequence>
<dbReference type="Proteomes" id="UP000075430">
    <property type="component" value="Unassembled WGS sequence"/>
</dbReference>
<dbReference type="GO" id="GO:0008194">
    <property type="term" value="F:UDP-glycosyltransferase activity"/>
    <property type="evidence" value="ECO:0007669"/>
    <property type="project" value="InterPro"/>
</dbReference>
<dbReference type="STRING" id="1793963.AXI58_12255"/>
<dbReference type="GO" id="GO:0016758">
    <property type="term" value="F:hexosyltransferase activity"/>
    <property type="evidence" value="ECO:0007669"/>
    <property type="project" value="InterPro"/>
</dbReference>
<dbReference type="InterPro" id="IPR010610">
    <property type="entry name" value="EryCIII-like_C"/>
</dbReference>
<accession>A0A150F9M3</accession>
<dbReference type="EMBL" id="LSBA01000006">
    <property type="protein sequence ID" value="KXZ21719.1"/>
    <property type="molecule type" value="Genomic_DNA"/>
</dbReference>
<dbReference type="InterPro" id="IPR050271">
    <property type="entry name" value="UDP-glycosyltransferase"/>
</dbReference>
<dbReference type="PANTHER" id="PTHR48043">
    <property type="entry name" value="EG:EG0003.4 PROTEIN-RELATED"/>
    <property type="match status" value="1"/>
</dbReference>
<evidence type="ECO:0000259" key="4">
    <source>
        <dbReference type="Pfam" id="PF06722"/>
    </source>
</evidence>
<evidence type="ECO:0000256" key="3">
    <source>
        <dbReference type="ARBA" id="ARBA00022679"/>
    </source>
</evidence>
<reference evidence="6" key="1">
    <citation type="submission" date="2016-02" db="EMBL/GenBank/DDBJ databases">
        <authorList>
            <person name="Dunlap C."/>
        </authorList>
    </citation>
    <scope>NUCLEOTIDE SEQUENCE [LARGE SCALE GENOMIC DNA]</scope>
    <source>
        <strain evidence="6">NRRL B-41092</strain>
    </source>
</reference>
<dbReference type="RefSeq" id="WP_061521083.1">
    <property type="nucleotide sequence ID" value="NZ_JARLZY010000005.1"/>
</dbReference>
<dbReference type="Gene3D" id="3.40.50.2000">
    <property type="entry name" value="Glycogen Phosphorylase B"/>
    <property type="match status" value="2"/>
</dbReference>